<comment type="caution">
    <text evidence="2">The sequence shown here is derived from an EMBL/GenBank/DDBJ whole genome shotgun (WGS) entry which is preliminary data.</text>
</comment>
<evidence type="ECO:0000256" key="1">
    <source>
        <dbReference type="SAM" id="Phobius"/>
    </source>
</evidence>
<reference evidence="2 3" key="1">
    <citation type="submission" date="2018-10" db="EMBL/GenBank/DDBJ databases">
        <title>Co-occurring genomic capacity for anaerobic methane metabolism and dissimilatory sulfite reduction discovered in the Korarchaeota.</title>
        <authorList>
            <person name="Mckay L.J."/>
            <person name="Dlakic M."/>
            <person name="Fields M.W."/>
            <person name="Delmont T.O."/>
            <person name="Eren A.M."/>
            <person name="Jay Z.J."/>
            <person name="Klingelsmith K.B."/>
            <person name="Rusch D.B."/>
            <person name="Inskeep W.P."/>
        </authorList>
    </citation>
    <scope>NUCLEOTIDE SEQUENCE [LARGE SCALE GENOMIC DNA]</scope>
    <source>
        <strain evidence="2 3">MDKW</strain>
    </source>
</reference>
<name>A0A429GDB1_9CREN</name>
<dbReference type="RefSeq" id="WP_125672842.1">
    <property type="nucleotide sequence ID" value="NZ_RCOS01000170.1"/>
</dbReference>
<dbReference type="EMBL" id="RCOS01000170">
    <property type="protein sequence ID" value="RSN71712.1"/>
    <property type="molecule type" value="Genomic_DNA"/>
</dbReference>
<evidence type="ECO:0000313" key="2">
    <source>
        <dbReference type="EMBL" id="RSN71712.1"/>
    </source>
</evidence>
<accession>A0A429GDB1</accession>
<protein>
    <submittedName>
        <fullName evidence="2">Uncharacterized protein</fullName>
    </submittedName>
</protein>
<evidence type="ECO:0000313" key="3">
    <source>
        <dbReference type="Proteomes" id="UP000277582"/>
    </source>
</evidence>
<gene>
    <name evidence="2" type="ORF">D6D85_15375</name>
</gene>
<keyword evidence="3" id="KW-1185">Reference proteome</keyword>
<dbReference type="Proteomes" id="UP000277582">
    <property type="component" value="Unassembled WGS sequence"/>
</dbReference>
<feature type="transmembrane region" description="Helical" evidence="1">
    <location>
        <begin position="42"/>
        <end position="63"/>
    </location>
</feature>
<dbReference type="AlphaFoldDB" id="A0A429GDB1"/>
<keyword evidence="1" id="KW-0472">Membrane</keyword>
<sequence length="390" mass="43625">MSRKLALLLLLLIIGASSIPLYARLSDSIYLTVIDERGRPVYGYQVIVTAFLPNGTSIVYSGIYRDTIRLSISQLTSGWKLQNERTAKNGSILHSFPIEIEVIDLRTYATDIKYVEMPVDKTGPVTFTVPVSMKEKSPEMATGVQPTGESCVIYSDLVYKKDEWRRINIANLTTSQHSVGRVGAAIGVSSSSSWGVRVIWSFGAGWNVSGLFSWGSSSQYSASAIANYNSRAYISMPLRLVYEVRHEWNYCGLDRYKYQFYVNSVDFSGLSSTKGDDQYMADYSWINKGSFTGQGTGGTDPAYELWFLSSVVTTNSFSIPVPVSYISDLIAKNKIPPGLVPDLEIYNDKQSCRDTSIHYIIWADRGYTVYIDYMQQSYYGHPITAVRVRG</sequence>
<keyword evidence="1" id="KW-1133">Transmembrane helix</keyword>
<organism evidence="2 3">
    <name type="scientific">Candidatus Methanodesulfokora washburnensis</name>
    <dbReference type="NCBI Taxonomy" id="2478471"/>
    <lineage>
        <taxon>Archaea</taxon>
        <taxon>Thermoproteota</taxon>
        <taxon>Candidatus Korarchaeia</taxon>
        <taxon>Candidatus Korarchaeia incertae sedis</taxon>
        <taxon>Candidatus Methanodesulfokora</taxon>
    </lineage>
</organism>
<keyword evidence="1" id="KW-0812">Transmembrane</keyword>
<proteinExistence type="predicted"/>